<protein>
    <submittedName>
        <fullName evidence="1">Four-helix bundle copper-binding protein</fullName>
    </submittedName>
</protein>
<keyword evidence="2" id="KW-1185">Reference proteome</keyword>
<name>A0ABD5Z620_9EURY</name>
<sequence>MQESVSLGTTEEACIDSCNAVVRVTERCVTECAVEEDKGECIRLCRDAADLASLLAQLLARESPRSATVATAAADAFEAAAEECREHEDDQHCWACVEPLEEAADTARELAS</sequence>
<gene>
    <name evidence="1" type="ORF">ACFQJ9_13630</name>
</gene>
<evidence type="ECO:0000313" key="2">
    <source>
        <dbReference type="Proteomes" id="UP001596447"/>
    </source>
</evidence>
<dbReference type="Gene3D" id="1.20.1270.360">
    <property type="match status" value="1"/>
</dbReference>
<accession>A0ABD5Z620</accession>
<dbReference type="Proteomes" id="UP001596447">
    <property type="component" value="Unassembled WGS sequence"/>
</dbReference>
<dbReference type="EMBL" id="JBHTAR010000011">
    <property type="protein sequence ID" value="MFC7200440.1"/>
    <property type="molecule type" value="Genomic_DNA"/>
</dbReference>
<reference evidence="1 2" key="1">
    <citation type="journal article" date="2019" name="Int. J. Syst. Evol. Microbiol.">
        <title>The Global Catalogue of Microorganisms (GCM) 10K type strain sequencing project: providing services to taxonomists for standard genome sequencing and annotation.</title>
        <authorList>
            <consortium name="The Broad Institute Genomics Platform"/>
            <consortium name="The Broad Institute Genome Sequencing Center for Infectious Disease"/>
            <person name="Wu L."/>
            <person name="Ma J."/>
        </authorList>
    </citation>
    <scope>NUCLEOTIDE SEQUENCE [LARGE SCALE GENOMIC DNA]</scope>
    <source>
        <strain evidence="1 2">XZGYJ-43</strain>
    </source>
</reference>
<organism evidence="1 2">
    <name type="scientific">Halospeciosus flavus</name>
    <dbReference type="NCBI Taxonomy" id="3032283"/>
    <lineage>
        <taxon>Archaea</taxon>
        <taxon>Methanobacteriati</taxon>
        <taxon>Methanobacteriota</taxon>
        <taxon>Stenosarchaea group</taxon>
        <taxon>Halobacteria</taxon>
        <taxon>Halobacteriales</taxon>
        <taxon>Halobacteriaceae</taxon>
        <taxon>Halospeciosus</taxon>
    </lineage>
</organism>
<dbReference type="RefSeq" id="WP_279527220.1">
    <property type="nucleotide sequence ID" value="NZ_CP122312.1"/>
</dbReference>
<dbReference type="AlphaFoldDB" id="A0ABD5Z620"/>
<comment type="caution">
    <text evidence="1">The sequence shown here is derived from an EMBL/GenBank/DDBJ whole genome shotgun (WGS) entry which is preliminary data.</text>
</comment>
<dbReference type="Pfam" id="PF03860">
    <property type="entry name" value="Csp"/>
    <property type="match status" value="1"/>
</dbReference>
<evidence type="ECO:0000313" key="1">
    <source>
        <dbReference type="EMBL" id="MFC7200440.1"/>
    </source>
</evidence>
<proteinExistence type="predicted"/>
<dbReference type="InterPro" id="IPR005560">
    <property type="entry name" value="Csp_YhjQ"/>
</dbReference>